<evidence type="ECO:0000313" key="3">
    <source>
        <dbReference type="WBParaSite" id="HNAJ_0000686501-mRNA-1"/>
    </source>
</evidence>
<protein>
    <submittedName>
        <fullName evidence="3">Reverse transcriptase domain-containing protein</fullName>
    </submittedName>
</protein>
<organism evidence="3">
    <name type="scientific">Rodentolepis nana</name>
    <name type="common">Dwarf tapeworm</name>
    <name type="synonym">Hymenolepis nana</name>
    <dbReference type="NCBI Taxonomy" id="102285"/>
    <lineage>
        <taxon>Eukaryota</taxon>
        <taxon>Metazoa</taxon>
        <taxon>Spiralia</taxon>
        <taxon>Lophotrochozoa</taxon>
        <taxon>Platyhelminthes</taxon>
        <taxon>Cestoda</taxon>
        <taxon>Eucestoda</taxon>
        <taxon>Cyclophyllidea</taxon>
        <taxon>Hymenolepididae</taxon>
        <taxon>Rodentolepis</taxon>
    </lineage>
</organism>
<evidence type="ECO:0000313" key="2">
    <source>
        <dbReference type="Proteomes" id="UP000278807"/>
    </source>
</evidence>
<name>A0A0R3TIH4_RODNA</name>
<reference evidence="1 2" key="2">
    <citation type="submission" date="2018-11" db="EMBL/GenBank/DDBJ databases">
        <authorList>
            <consortium name="Pathogen Informatics"/>
        </authorList>
    </citation>
    <scope>NUCLEOTIDE SEQUENCE [LARGE SCALE GENOMIC DNA]</scope>
</reference>
<dbReference type="AlphaFoldDB" id="A0A0R3TIH4"/>
<sequence length="146" mass="16785">MEPEQLLASSRMSEHKHLKIIDALGSGHKPVTANITIDFQSTTTKVSTYFLENELHASRINLSQHPDKFRDEITNIKENDNLPLRMGGISSYAYGLMMIFYLQQKGYLPCLQTAYVDDTKPIIREHKDCNAWFQTDRDVVVSHHSF</sequence>
<keyword evidence="2" id="KW-1185">Reference proteome</keyword>
<dbReference type="OrthoDB" id="407432at2759"/>
<dbReference type="EMBL" id="UZAE01008744">
    <property type="protein sequence ID" value="VDO02721.1"/>
    <property type="molecule type" value="Genomic_DNA"/>
</dbReference>
<dbReference type="WBParaSite" id="HNAJ_0000686501-mRNA-1">
    <property type="protein sequence ID" value="HNAJ_0000686501-mRNA-1"/>
    <property type="gene ID" value="HNAJ_0000686501"/>
</dbReference>
<dbReference type="Gene3D" id="1.10.1410.10">
    <property type="match status" value="1"/>
</dbReference>
<reference evidence="3" key="1">
    <citation type="submission" date="2017-02" db="UniProtKB">
        <authorList>
            <consortium name="WormBaseParasite"/>
        </authorList>
    </citation>
    <scope>IDENTIFICATION</scope>
</reference>
<gene>
    <name evidence="1" type="ORF">HNAJ_LOCUS6861</name>
</gene>
<accession>A0A0R3TIH4</accession>
<dbReference type="Proteomes" id="UP000278807">
    <property type="component" value="Unassembled WGS sequence"/>
</dbReference>
<dbReference type="SUPFAM" id="SSF81631">
    <property type="entry name" value="PAP/OAS1 substrate-binding domain"/>
    <property type="match status" value="1"/>
</dbReference>
<evidence type="ECO:0000313" key="1">
    <source>
        <dbReference type="EMBL" id="VDO02721.1"/>
    </source>
</evidence>
<proteinExistence type="predicted"/>